<proteinExistence type="inferred from homology"/>
<dbReference type="OrthoDB" id="9793424at2"/>
<dbReference type="RefSeq" id="WP_091822639.1">
    <property type="nucleotide sequence ID" value="NZ_FNRJ01000001.1"/>
</dbReference>
<protein>
    <recommendedName>
        <fullName evidence="2">UPF0250 protein SAMN02745729_101542</fullName>
    </recommendedName>
</protein>
<organism evidence="3 4">
    <name type="scientific">Marinobacterium iners DSM 11526</name>
    <dbReference type="NCBI Taxonomy" id="1122198"/>
    <lineage>
        <taxon>Bacteria</taxon>
        <taxon>Pseudomonadati</taxon>
        <taxon>Pseudomonadota</taxon>
        <taxon>Gammaproteobacteria</taxon>
        <taxon>Oceanospirillales</taxon>
        <taxon>Oceanospirillaceae</taxon>
        <taxon>Marinobacterium</taxon>
    </lineage>
</organism>
<dbReference type="STRING" id="1122198.SAMN02745729_101542"/>
<name>A0A1H3YPZ8_9GAMM</name>
<dbReference type="PANTHER" id="PTHR38036">
    <property type="entry name" value="UPF0250 PROTEIN YBED"/>
    <property type="match status" value="1"/>
</dbReference>
<evidence type="ECO:0000256" key="1">
    <source>
        <dbReference type="ARBA" id="ARBA00008460"/>
    </source>
</evidence>
<evidence type="ECO:0000313" key="3">
    <source>
        <dbReference type="EMBL" id="SEA13104.1"/>
    </source>
</evidence>
<reference evidence="4" key="1">
    <citation type="submission" date="2016-10" db="EMBL/GenBank/DDBJ databases">
        <authorList>
            <person name="Varghese N."/>
            <person name="Submissions S."/>
        </authorList>
    </citation>
    <scope>NUCLEOTIDE SEQUENCE [LARGE SCALE GENOMIC DNA]</scope>
    <source>
        <strain evidence="4">DSM 11526</strain>
    </source>
</reference>
<dbReference type="InterPro" id="IPR027471">
    <property type="entry name" value="YbeD-like_sf"/>
</dbReference>
<dbReference type="GO" id="GO:0005829">
    <property type="term" value="C:cytosol"/>
    <property type="evidence" value="ECO:0007669"/>
    <property type="project" value="TreeGrafter"/>
</dbReference>
<evidence type="ECO:0000313" key="4">
    <source>
        <dbReference type="Proteomes" id="UP000242469"/>
    </source>
</evidence>
<dbReference type="SUPFAM" id="SSF117991">
    <property type="entry name" value="YbeD/HP0495-like"/>
    <property type="match status" value="1"/>
</dbReference>
<dbReference type="InterPro" id="IPR007454">
    <property type="entry name" value="UPF0250_YbeD-like"/>
</dbReference>
<dbReference type="Gene3D" id="3.30.70.260">
    <property type="match status" value="1"/>
</dbReference>
<gene>
    <name evidence="3" type="ORF">SAMN02745729_101542</name>
</gene>
<sequence length="91" mass="10228">MSTEPKAPKIEFPHPDYPIKVIGDNEHDFKGMVVEIVQVHAPDLDIEQVTVQESGNGNYSSVRMRITATSKEQLENLHQDLKATGRVKMVL</sequence>
<dbReference type="Pfam" id="PF04359">
    <property type="entry name" value="DUF493"/>
    <property type="match status" value="1"/>
</dbReference>
<dbReference type="EMBL" id="FNRJ01000001">
    <property type="protein sequence ID" value="SEA13104.1"/>
    <property type="molecule type" value="Genomic_DNA"/>
</dbReference>
<evidence type="ECO:0000256" key="2">
    <source>
        <dbReference type="HAMAP-Rule" id="MF_00659"/>
    </source>
</evidence>
<dbReference type="HAMAP" id="MF_00659">
    <property type="entry name" value="UPF0250"/>
    <property type="match status" value="1"/>
</dbReference>
<dbReference type="PANTHER" id="PTHR38036:SF1">
    <property type="entry name" value="UPF0250 PROTEIN YBED"/>
    <property type="match status" value="1"/>
</dbReference>
<comment type="similarity">
    <text evidence="1 2">Belongs to the UPF0250 family.</text>
</comment>
<accession>A0A1H3YPZ8</accession>
<keyword evidence="4" id="KW-1185">Reference proteome</keyword>
<dbReference type="AlphaFoldDB" id="A0A1H3YPZ8"/>
<dbReference type="Proteomes" id="UP000242469">
    <property type="component" value="Unassembled WGS sequence"/>
</dbReference>